<protein>
    <recommendedName>
        <fullName evidence="6">Glycosyltransferase</fullName>
    </recommendedName>
</protein>
<comment type="caution">
    <text evidence="4">The sequence shown here is derived from an EMBL/GenBank/DDBJ whole genome shotgun (WGS) entry which is preliminary data.</text>
</comment>
<evidence type="ECO:0000256" key="1">
    <source>
        <dbReference type="ARBA" id="ARBA00022679"/>
    </source>
</evidence>
<feature type="domain" description="Glycosyltransferase 2-like" evidence="2">
    <location>
        <begin position="324"/>
        <end position="455"/>
    </location>
</feature>
<proteinExistence type="predicted"/>
<organism evidence="4 5">
    <name type="scientific">Corynebacterium guangdongense</name>
    <dbReference type="NCBI Taxonomy" id="1783348"/>
    <lineage>
        <taxon>Bacteria</taxon>
        <taxon>Bacillati</taxon>
        <taxon>Actinomycetota</taxon>
        <taxon>Actinomycetes</taxon>
        <taxon>Mycobacteriales</taxon>
        <taxon>Corynebacteriaceae</taxon>
        <taxon>Corynebacterium</taxon>
    </lineage>
</organism>
<dbReference type="PANTHER" id="PTHR43685:SF3">
    <property type="entry name" value="SLR2126 PROTEIN"/>
    <property type="match status" value="1"/>
</dbReference>
<dbReference type="EMBL" id="JAVDXZ010000001">
    <property type="protein sequence ID" value="MDR7329155.1"/>
    <property type="molecule type" value="Genomic_DNA"/>
</dbReference>
<dbReference type="InterPro" id="IPR029044">
    <property type="entry name" value="Nucleotide-diphossugar_trans"/>
</dbReference>
<name>A0ABU1ZWB9_9CORY</name>
<evidence type="ECO:0000259" key="2">
    <source>
        <dbReference type="Pfam" id="PF00535"/>
    </source>
</evidence>
<dbReference type="Gene3D" id="3.90.550.10">
    <property type="entry name" value="Spore Coat Polysaccharide Biosynthesis Protein SpsA, Chain A"/>
    <property type="match status" value="1"/>
</dbReference>
<evidence type="ECO:0008006" key="6">
    <source>
        <dbReference type="Google" id="ProtNLM"/>
    </source>
</evidence>
<evidence type="ECO:0000313" key="5">
    <source>
        <dbReference type="Proteomes" id="UP001180840"/>
    </source>
</evidence>
<dbReference type="SUPFAM" id="SSF53756">
    <property type="entry name" value="UDP-Glycosyltransferase/glycogen phosphorylase"/>
    <property type="match status" value="1"/>
</dbReference>
<dbReference type="Pfam" id="PF02709">
    <property type="entry name" value="Glyco_transf_7C"/>
    <property type="match status" value="1"/>
</dbReference>
<evidence type="ECO:0000259" key="3">
    <source>
        <dbReference type="Pfam" id="PF02709"/>
    </source>
</evidence>
<reference evidence="4" key="1">
    <citation type="submission" date="2023-07" db="EMBL/GenBank/DDBJ databases">
        <title>Sequencing the genomes of 1000 actinobacteria strains.</title>
        <authorList>
            <person name="Klenk H.-P."/>
        </authorList>
    </citation>
    <scope>NUCLEOTIDE SEQUENCE</scope>
    <source>
        <strain evidence="4">DSM 107476</strain>
    </source>
</reference>
<sequence length="698" mass="75035">MRLTHVIVGPAEHGVTEYALALHRATGGDHVRELSALKPGASGPVHVTFTDHLFGPSPDHAVDAVLAAVGDRPFSVSLHDIPQPEEGRERFARRAPAYRRLAEAADVVVCNSRHEASFFHGRLPDGRLRVIHLPLPNAPRIPVQPEPGSVGILGFIYPGKGHRTVLEAADGLRVRALGGFSAGHEDMDLPGMEITGYLSDEELWRQMARIAVPVCAHRHFSASGSLMRWLAAGRRVLVADSAYTREIADLWPGQIVPVTDWPAALAAAAADPGFSTPVTDASRRRWGWAEVARAWQDAWVTCFAEDFRGNRLPPQAPAATPPISVVIPYYENQAGLDEVLAGLSAAAYPGPLEVIVADDGSAAPPRTDTDLDVTVVHQDDLGFRAAAARNLGAAAARHEVLVFLDGDTVPAPGYLRAAARWVAADERALVVGARRQDGGEPGWLADAWRDTRQLRHLDDASWRFVISSVLTCSATLFHEVGGFDASMVGYGGEDWEFGWRCYNAGARFRHDPEAVATHREPDWGARHDAGQGLSLDGVTQKNRESVALAHRVTHPLARPRGVVFAEADILLRIPGELSEGLNPGVLEELVSAWLAAGDVHVSIGQAPALAAADPRVGPDARGRVEVRLTAAVVPVSSPADLVARVEALGGRARVRGDGQALAEVTAPRHDPAEEPAVVHVDWPLLSDPVRLERRFAGW</sequence>
<dbReference type="InterPro" id="IPR001173">
    <property type="entry name" value="Glyco_trans_2-like"/>
</dbReference>
<keyword evidence="5" id="KW-1185">Reference proteome</keyword>
<dbReference type="InterPro" id="IPR050834">
    <property type="entry name" value="Glycosyltransf_2"/>
</dbReference>
<feature type="domain" description="Galactosyltransferase C-terminal" evidence="3">
    <location>
        <begin position="466"/>
        <end position="509"/>
    </location>
</feature>
<dbReference type="Proteomes" id="UP001180840">
    <property type="component" value="Unassembled WGS sequence"/>
</dbReference>
<dbReference type="InterPro" id="IPR027791">
    <property type="entry name" value="Galactosyl_T_C"/>
</dbReference>
<dbReference type="SUPFAM" id="SSF53448">
    <property type="entry name" value="Nucleotide-diphospho-sugar transferases"/>
    <property type="match status" value="1"/>
</dbReference>
<accession>A0ABU1ZWB9</accession>
<keyword evidence="1" id="KW-0808">Transferase</keyword>
<dbReference type="RefSeq" id="WP_290198122.1">
    <property type="nucleotide sequence ID" value="NZ_CP047654.1"/>
</dbReference>
<evidence type="ECO:0000313" key="4">
    <source>
        <dbReference type="EMBL" id="MDR7329155.1"/>
    </source>
</evidence>
<dbReference type="Pfam" id="PF00535">
    <property type="entry name" value="Glycos_transf_2"/>
    <property type="match status" value="1"/>
</dbReference>
<dbReference type="PANTHER" id="PTHR43685">
    <property type="entry name" value="GLYCOSYLTRANSFERASE"/>
    <property type="match status" value="1"/>
</dbReference>
<gene>
    <name evidence="4" type="ORF">J2S39_000831</name>
</gene>